<evidence type="ECO:0000259" key="1">
    <source>
        <dbReference type="PROSITE" id="PS51819"/>
    </source>
</evidence>
<dbReference type="Proteomes" id="UP001596990">
    <property type="component" value="Unassembled WGS sequence"/>
</dbReference>
<dbReference type="InterPro" id="IPR037523">
    <property type="entry name" value="VOC_core"/>
</dbReference>
<name>A0ABW3L3H9_9BACI</name>
<dbReference type="SUPFAM" id="SSF54593">
    <property type="entry name" value="Glyoxalase/Bleomycin resistance protein/Dihydroxybiphenyl dioxygenase"/>
    <property type="match status" value="1"/>
</dbReference>
<comment type="caution">
    <text evidence="2">The sequence shown here is derived from an EMBL/GenBank/DDBJ whole genome shotgun (WGS) entry which is preliminary data.</text>
</comment>
<dbReference type="InterPro" id="IPR029068">
    <property type="entry name" value="Glyas_Bleomycin-R_OHBP_Dase"/>
</dbReference>
<keyword evidence="2" id="KW-0223">Dioxygenase</keyword>
<sequence>MQLKGIHHVSALTGVAKDNYDFYTNTMGMRLVKKTVNQDDTSIYHLFFADAEGNPGTDLTFFEIPMAGTTYTGNNSISNTALRVPTDASIEFWKQRFEKLGVEFDEPLIQAGRLALPFRDPEGQRLTLVSDEHNEGVPGGKPWKHAEIPQEHGIIGLGPVKITVPQVDASTTVLTELMGFSEIDGYSSNGHPIRVFETGDGGSGAEVHVEARTDLSPERPGKGSVHHVAYRVEDMEELKAWHEKLKDARIPNSGIVERYYFTSLYFREPNGILYELATDGPGFDTDEPMDKLGESLALPPFLEPQRSQIEARLKPLDTNKSN</sequence>
<dbReference type="PANTHER" id="PTHR36110">
    <property type="entry name" value="RING-CLEAVING DIOXYGENASE MHQE-RELATED"/>
    <property type="match status" value="1"/>
</dbReference>
<dbReference type="InterPro" id="IPR004360">
    <property type="entry name" value="Glyas_Fos-R_dOase_dom"/>
</dbReference>
<keyword evidence="3" id="KW-1185">Reference proteome</keyword>
<organism evidence="2 3">
    <name type="scientific">Thalassobacillus hwangdonensis</name>
    <dbReference type="NCBI Taxonomy" id="546108"/>
    <lineage>
        <taxon>Bacteria</taxon>
        <taxon>Bacillati</taxon>
        <taxon>Bacillota</taxon>
        <taxon>Bacilli</taxon>
        <taxon>Bacillales</taxon>
        <taxon>Bacillaceae</taxon>
        <taxon>Thalassobacillus</taxon>
    </lineage>
</organism>
<evidence type="ECO:0000313" key="2">
    <source>
        <dbReference type="EMBL" id="MFD1019911.1"/>
    </source>
</evidence>
<dbReference type="InterPro" id="IPR052537">
    <property type="entry name" value="Extradiol_RC_dioxygenase"/>
</dbReference>
<dbReference type="PROSITE" id="PS51819">
    <property type="entry name" value="VOC"/>
    <property type="match status" value="2"/>
</dbReference>
<feature type="domain" description="VOC" evidence="1">
    <location>
        <begin position="156"/>
        <end position="279"/>
    </location>
</feature>
<dbReference type="Gene3D" id="3.10.180.10">
    <property type="entry name" value="2,3-Dihydroxybiphenyl 1,2-Dioxygenase, domain 1"/>
    <property type="match status" value="2"/>
</dbReference>
<gene>
    <name evidence="2" type="ORF">ACFQ2J_12060</name>
</gene>
<proteinExistence type="predicted"/>
<accession>A0ABW3L3H9</accession>
<keyword evidence="2" id="KW-0560">Oxidoreductase</keyword>
<reference evidence="3" key="1">
    <citation type="journal article" date="2019" name="Int. J. Syst. Evol. Microbiol.">
        <title>The Global Catalogue of Microorganisms (GCM) 10K type strain sequencing project: providing services to taxonomists for standard genome sequencing and annotation.</title>
        <authorList>
            <consortium name="The Broad Institute Genomics Platform"/>
            <consortium name="The Broad Institute Genome Sequencing Center for Infectious Disease"/>
            <person name="Wu L."/>
            <person name="Ma J."/>
        </authorList>
    </citation>
    <scope>NUCLEOTIDE SEQUENCE [LARGE SCALE GENOMIC DNA]</scope>
    <source>
        <strain evidence="3">CCUG 56607</strain>
    </source>
</reference>
<dbReference type="RefSeq" id="WP_386060593.1">
    <property type="nucleotide sequence ID" value="NZ_JBHTKL010000005.1"/>
</dbReference>
<dbReference type="EMBL" id="JBHTKL010000005">
    <property type="protein sequence ID" value="MFD1019911.1"/>
    <property type="molecule type" value="Genomic_DNA"/>
</dbReference>
<dbReference type="CDD" id="cd08347">
    <property type="entry name" value="PcpA_C_like"/>
    <property type="match status" value="1"/>
</dbReference>
<protein>
    <submittedName>
        <fullName evidence="2">Ring-cleaving dioxygenase</fullName>
    </submittedName>
</protein>
<dbReference type="PANTHER" id="PTHR36110:SF4">
    <property type="entry name" value="RING-CLEAVING DIOXYGENASE MHQA-RELATED"/>
    <property type="match status" value="1"/>
</dbReference>
<dbReference type="GO" id="GO:0051213">
    <property type="term" value="F:dioxygenase activity"/>
    <property type="evidence" value="ECO:0007669"/>
    <property type="project" value="UniProtKB-KW"/>
</dbReference>
<dbReference type="Pfam" id="PF00903">
    <property type="entry name" value="Glyoxalase"/>
    <property type="match status" value="2"/>
</dbReference>
<feature type="domain" description="VOC" evidence="1">
    <location>
        <begin position="5"/>
        <end position="131"/>
    </location>
</feature>
<evidence type="ECO:0000313" key="3">
    <source>
        <dbReference type="Proteomes" id="UP001596990"/>
    </source>
</evidence>